<gene>
    <name evidence="3" type="ORF">ELS19_07820</name>
</gene>
<sequence length="207" mass="22396">MSEQLSTGITVLDRELGGGIPAGSTVFLNADPASQSELFLYELTAVRGTLYLTTLRSGQAVQDAIGRTLGRTGSPTIRDVGGEAPLDVANKLIHDLPERANLIIDVVDVLEATDPVRYRTFLNELQTHMVNTGGLAILHGMKGDDPANRKYTKHMADVVFDLQTTVDGTEIENRLAVPKFRGGRAPDETIKLRLAEEVAVDTSRDIA</sequence>
<dbReference type="GO" id="GO:0005524">
    <property type="term" value="F:ATP binding"/>
    <property type="evidence" value="ECO:0007669"/>
    <property type="project" value="UniProtKB-KW"/>
</dbReference>
<proteinExistence type="predicted"/>
<dbReference type="AlphaFoldDB" id="A0A482TAY3"/>
<dbReference type="Gene3D" id="3.40.50.300">
    <property type="entry name" value="P-loop containing nucleotide triphosphate hydrolases"/>
    <property type="match status" value="1"/>
</dbReference>
<dbReference type="EMBL" id="RZHH01000002">
    <property type="protein sequence ID" value="RYJ13882.1"/>
    <property type="molecule type" value="Genomic_DNA"/>
</dbReference>
<dbReference type="SUPFAM" id="SSF52540">
    <property type="entry name" value="P-loop containing nucleoside triphosphate hydrolases"/>
    <property type="match status" value="1"/>
</dbReference>
<dbReference type="InterPro" id="IPR027417">
    <property type="entry name" value="P-loop_NTPase"/>
</dbReference>
<organism evidence="3 4">
    <name type="scientific">Halogeometricum borinquense</name>
    <dbReference type="NCBI Taxonomy" id="60847"/>
    <lineage>
        <taxon>Archaea</taxon>
        <taxon>Methanobacteriati</taxon>
        <taxon>Methanobacteriota</taxon>
        <taxon>Stenosarchaea group</taxon>
        <taxon>Halobacteria</taxon>
        <taxon>Halobacteriales</taxon>
        <taxon>Haloferacaceae</taxon>
        <taxon>Halogeometricum</taxon>
    </lineage>
</organism>
<evidence type="ECO:0000256" key="2">
    <source>
        <dbReference type="ARBA" id="ARBA00022840"/>
    </source>
</evidence>
<evidence type="ECO:0000256" key="1">
    <source>
        <dbReference type="ARBA" id="ARBA00022741"/>
    </source>
</evidence>
<accession>A0A482TAY3</accession>
<dbReference type="RefSeq" id="WP_129784293.1">
    <property type="nucleotide sequence ID" value="NZ_RZHH01000002.1"/>
</dbReference>
<dbReference type="PANTHER" id="PTHR43637">
    <property type="entry name" value="UPF0273 PROTEIN TM_0370"/>
    <property type="match status" value="1"/>
</dbReference>
<dbReference type="Pfam" id="PF23442">
    <property type="entry name" value="DUF7125"/>
    <property type="match status" value="1"/>
</dbReference>
<protein>
    <submittedName>
        <fullName evidence="3">Transcriptional regulator</fullName>
    </submittedName>
</protein>
<comment type="caution">
    <text evidence="3">The sequence shown here is derived from an EMBL/GenBank/DDBJ whole genome shotgun (WGS) entry which is preliminary data.</text>
</comment>
<keyword evidence="1" id="KW-0547">Nucleotide-binding</keyword>
<evidence type="ECO:0000313" key="3">
    <source>
        <dbReference type="EMBL" id="RYJ13882.1"/>
    </source>
</evidence>
<reference evidence="3 4" key="1">
    <citation type="submission" date="2018-12" db="EMBL/GenBank/DDBJ databases">
        <title>Genome analysis provides insights into bioremediation potentialities of Halogeometricum borinquense strain N11.</title>
        <authorList>
            <person name="Najjari A."/>
            <person name="Youssef N."/>
            <person name="Fhoula I."/>
            <person name="Ben Dhia O."/>
            <person name="Mahjoubi M."/>
            <person name="Ouzari H.I."/>
            <person name="Cherif A."/>
        </authorList>
    </citation>
    <scope>NUCLEOTIDE SEQUENCE [LARGE SCALE GENOMIC DNA]</scope>
    <source>
        <strain evidence="3 4">N11</strain>
    </source>
</reference>
<dbReference type="Proteomes" id="UP000294028">
    <property type="component" value="Unassembled WGS sequence"/>
</dbReference>
<evidence type="ECO:0000313" key="4">
    <source>
        <dbReference type="Proteomes" id="UP000294028"/>
    </source>
</evidence>
<dbReference type="PRINTS" id="PR01874">
    <property type="entry name" value="DNAREPAIRADA"/>
</dbReference>
<dbReference type="PANTHER" id="PTHR43637:SF3">
    <property type="entry name" value="FLAGELLA-RELATED PROTEIN H-RELATED"/>
    <property type="match status" value="1"/>
</dbReference>
<dbReference type="InterPro" id="IPR055549">
    <property type="entry name" value="DUF7125"/>
</dbReference>
<keyword evidence="2" id="KW-0067">ATP-binding</keyword>
<name>A0A482TAY3_9EURY</name>